<evidence type="ECO:0000313" key="3">
    <source>
        <dbReference type="Proteomes" id="UP000664218"/>
    </source>
</evidence>
<dbReference type="InterPro" id="IPR007899">
    <property type="entry name" value="CHAD_dom"/>
</dbReference>
<feature type="domain" description="CHAD" evidence="1">
    <location>
        <begin position="26"/>
        <end position="248"/>
    </location>
</feature>
<dbReference type="PANTHER" id="PTHR39339">
    <property type="entry name" value="SLR1444 PROTEIN"/>
    <property type="match status" value="1"/>
</dbReference>
<comment type="caution">
    <text evidence="2">The sequence shown here is derived from an EMBL/GenBank/DDBJ whole genome shotgun (WGS) entry which is preliminary data.</text>
</comment>
<dbReference type="InterPro" id="IPR038186">
    <property type="entry name" value="CHAD_dom_sf"/>
</dbReference>
<dbReference type="EMBL" id="JAFNJU010000001">
    <property type="protein sequence ID" value="MBO1263733.1"/>
    <property type="molecule type" value="Genomic_DNA"/>
</dbReference>
<dbReference type="RefSeq" id="WP_207598240.1">
    <property type="nucleotide sequence ID" value="NZ_JAFNJU010000001.1"/>
</dbReference>
<dbReference type="Gene3D" id="1.40.20.10">
    <property type="entry name" value="CHAD domain"/>
    <property type="match status" value="1"/>
</dbReference>
<reference evidence="2" key="1">
    <citation type="submission" date="2021-03" db="EMBL/GenBank/DDBJ databases">
        <title>Proteiniclasticum marinus sp. nov., isolated from tidal flat sediment.</title>
        <authorList>
            <person name="Namirimu T."/>
            <person name="Yang J.-A."/>
            <person name="Yang S.-H."/>
            <person name="Kim Y.-J."/>
            <person name="Kwon K.K."/>
        </authorList>
    </citation>
    <scope>NUCLEOTIDE SEQUENCE</scope>
    <source>
        <strain evidence="2">SCR006</strain>
    </source>
</reference>
<name>A0A939H842_9CLOT</name>
<sequence>MKMKNTIIDQFQKEAKVIFLAEDQLLVKLRANPDEEELEEIIHELRIHMRKLISLLFFYKPLLRRKKRKALLSSLKMLLRNFGSLRTRHMYLKSAEDFSRQLSSVEKKLFTEMNERELDKCRFLKEKNEKMDPIEFRILYEDTLKMLLGYGKRIFKASACELNIQNETFVVDRYQDLMERYFEMETNLDFESVKEVHDLRVLAKNIIYTLKSKVDTLGDLAVKRVEHLKKIQDVAGKIHDADVHHKILSSFETSEEEDNLRIRFQHFIMKEREESTHKLKKVIEG</sequence>
<dbReference type="Pfam" id="PF05235">
    <property type="entry name" value="CHAD"/>
    <property type="match status" value="1"/>
</dbReference>
<evidence type="ECO:0000313" key="2">
    <source>
        <dbReference type="EMBL" id="MBO1263733.1"/>
    </source>
</evidence>
<dbReference type="PANTHER" id="PTHR39339:SF1">
    <property type="entry name" value="CHAD DOMAIN-CONTAINING PROTEIN"/>
    <property type="match status" value="1"/>
</dbReference>
<dbReference type="Proteomes" id="UP000664218">
    <property type="component" value="Unassembled WGS sequence"/>
</dbReference>
<evidence type="ECO:0000259" key="1">
    <source>
        <dbReference type="Pfam" id="PF05235"/>
    </source>
</evidence>
<gene>
    <name evidence="2" type="ORF">J3A84_01580</name>
</gene>
<keyword evidence="3" id="KW-1185">Reference proteome</keyword>
<protein>
    <submittedName>
        <fullName evidence="2">CHAD domain-containing protein</fullName>
    </submittedName>
</protein>
<accession>A0A939H842</accession>
<dbReference type="AlphaFoldDB" id="A0A939H842"/>
<organism evidence="2 3">
    <name type="scientific">Proteiniclasticum aestuarii</name>
    <dbReference type="NCBI Taxonomy" id="2817862"/>
    <lineage>
        <taxon>Bacteria</taxon>
        <taxon>Bacillati</taxon>
        <taxon>Bacillota</taxon>
        <taxon>Clostridia</taxon>
        <taxon>Eubacteriales</taxon>
        <taxon>Clostridiaceae</taxon>
        <taxon>Proteiniclasticum</taxon>
    </lineage>
</organism>
<proteinExistence type="predicted"/>